<protein>
    <submittedName>
        <fullName evidence="3">Uncharacterized protein</fullName>
    </submittedName>
</protein>
<accession>A0A0S6VTU8</accession>
<dbReference type="EMBL" id="DF820456">
    <property type="protein sequence ID" value="GAK50880.1"/>
    <property type="molecule type" value="Genomic_DNA"/>
</dbReference>
<gene>
    <name evidence="3" type="ORF">U14_02121</name>
</gene>
<keyword evidence="2" id="KW-0472">Membrane</keyword>
<feature type="transmembrane region" description="Helical" evidence="2">
    <location>
        <begin position="7"/>
        <end position="30"/>
    </location>
</feature>
<sequence length="129" mass="14755">MVKIRRYVVIIFLGCFGMIGFLSNMSYAIWDCTQQDQMINDLTKQALLYKDRLNTCQQENAKLQQEKEALSKELDQTRKELEDSKEKLRGTHTNFQFSIVGIGLAAGLGLFVGVFLTVKTKNDARQRNS</sequence>
<proteinExistence type="predicted"/>
<reference evidence="3" key="1">
    <citation type="journal article" date="2015" name="PeerJ">
        <title>First genomic representation of candidate bacterial phylum KSB3 points to enhanced environmental sensing as a trigger of wastewater bulking.</title>
        <authorList>
            <person name="Sekiguchi Y."/>
            <person name="Ohashi A."/>
            <person name="Parks D.H."/>
            <person name="Yamauchi T."/>
            <person name="Tyson G.W."/>
            <person name="Hugenholtz P."/>
        </authorList>
    </citation>
    <scope>NUCLEOTIDE SEQUENCE [LARGE SCALE GENOMIC DNA]</scope>
</reference>
<dbReference type="STRING" id="1499966.U14_02121"/>
<evidence type="ECO:0000256" key="1">
    <source>
        <dbReference type="SAM" id="Coils"/>
    </source>
</evidence>
<evidence type="ECO:0000313" key="4">
    <source>
        <dbReference type="Proteomes" id="UP000030700"/>
    </source>
</evidence>
<keyword evidence="2" id="KW-1133">Transmembrane helix</keyword>
<evidence type="ECO:0000256" key="2">
    <source>
        <dbReference type="SAM" id="Phobius"/>
    </source>
</evidence>
<evidence type="ECO:0000313" key="3">
    <source>
        <dbReference type="EMBL" id="GAK50880.1"/>
    </source>
</evidence>
<keyword evidence="2" id="KW-0812">Transmembrane</keyword>
<dbReference type="Proteomes" id="UP000030700">
    <property type="component" value="Unassembled WGS sequence"/>
</dbReference>
<name>A0A0S6VTU8_9BACT</name>
<keyword evidence="4" id="KW-1185">Reference proteome</keyword>
<keyword evidence="1" id="KW-0175">Coiled coil</keyword>
<dbReference type="AlphaFoldDB" id="A0A0S6VTU8"/>
<feature type="transmembrane region" description="Helical" evidence="2">
    <location>
        <begin position="95"/>
        <end position="118"/>
    </location>
</feature>
<feature type="coiled-coil region" evidence="1">
    <location>
        <begin position="39"/>
        <end position="94"/>
    </location>
</feature>
<organism evidence="3">
    <name type="scientific">Candidatus Moduliflexus flocculans</name>
    <dbReference type="NCBI Taxonomy" id="1499966"/>
    <lineage>
        <taxon>Bacteria</taxon>
        <taxon>Candidatus Moduliflexota</taxon>
        <taxon>Candidatus Moduliflexia</taxon>
        <taxon>Candidatus Moduliflexales</taxon>
        <taxon>Candidatus Moduliflexaceae</taxon>
    </lineage>
</organism>
<dbReference type="HOGENOM" id="CLU_1944471_0_0_0"/>